<evidence type="ECO:0000259" key="1">
    <source>
        <dbReference type="Pfam" id="PF11611"/>
    </source>
</evidence>
<protein>
    <recommendedName>
        <fullName evidence="1">DUF4352 domain-containing protein</fullName>
    </recommendedName>
</protein>
<dbReference type="InterPro" id="IPR029051">
    <property type="entry name" value="DUF4352"/>
</dbReference>
<evidence type="ECO:0000313" key="2">
    <source>
        <dbReference type="EMBL" id="MBC5581015.1"/>
    </source>
</evidence>
<name>A0A923L0S6_9FIRM</name>
<reference evidence="2" key="1">
    <citation type="submission" date="2020-08" db="EMBL/GenBank/DDBJ databases">
        <title>Genome public.</title>
        <authorList>
            <person name="Liu C."/>
            <person name="Sun Q."/>
        </authorList>
    </citation>
    <scope>NUCLEOTIDE SEQUENCE</scope>
    <source>
        <strain evidence="2">BX8</strain>
    </source>
</reference>
<organism evidence="2 3">
    <name type="scientific">Anaerofilum hominis</name>
    <dbReference type="NCBI Taxonomy" id="2763016"/>
    <lineage>
        <taxon>Bacteria</taxon>
        <taxon>Bacillati</taxon>
        <taxon>Bacillota</taxon>
        <taxon>Clostridia</taxon>
        <taxon>Eubacteriales</taxon>
        <taxon>Oscillospiraceae</taxon>
        <taxon>Anaerofilum</taxon>
    </lineage>
</organism>
<dbReference type="RefSeq" id="WP_186887390.1">
    <property type="nucleotide sequence ID" value="NZ_JACONZ010000002.1"/>
</dbReference>
<dbReference type="Proteomes" id="UP000659630">
    <property type="component" value="Unassembled WGS sequence"/>
</dbReference>
<accession>A0A923L0S6</accession>
<sequence length="150" mass="16023">MKQRSSLGVTLATVVFFLLSGLMLIALMGALDSARAYPYVPESFEVTGAQAQWAENGCLVTLQVRNTGSREADVGARSFYFYTGDHRSVNAAGNTAVDYNNPFADAFHTILPAGRSGSVSLLLDLPADADGLTVTWYNADAAQQLEISLP</sequence>
<comment type="caution">
    <text evidence="2">The sequence shown here is derived from an EMBL/GenBank/DDBJ whole genome shotgun (WGS) entry which is preliminary data.</text>
</comment>
<dbReference type="AlphaFoldDB" id="A0A923L0S6"/>
<dbReference type="Pfam" id="PF11611">
    <property type="entry name" value="DUF4352"/>
    <property type="match status" value="1"/>
</dbReference>
<keyword evidence="3" id="KW-1185">Reference proteome</keyword>
<dbReference type="EMBL" id="JACONZ010000002">
    <property type="protein sequence ID" value="MBC5581015.1"/>
    <property type="molecule type" value="Genomic_DNA"/>
</dbReference>
<gene>
    <name evidence="2" type="ORF">H8S23_05810</name>
</gene>
<feature type="domain" description="DUF4352" evidence="1">
    <location>
        <begin position="58"/>
        <end position="135"/>
    </location>
</feature>
<evidence type="ECO:0000313" key="3">
    <source>
        <dbReference type="Proteomes" id="UP000659630"/>
    </source>
</evidence>
<proteinExistence type="predicted"/>